<dbReference type="InParanoid" id="A0A0H2RC81"/>
<evidence type="ECO:0000313" key="2">
    <source>
        <dbReference type="Proteomes" id="UP000053477"/>
    </source>
</evidence>
<keyword evidence="2" id="KW-1185">Reference proteome</keyword>
<proteinExistence type="predicted"/>
<dbReference type="EMBL" id="KQ086162">
    <property type="protein sequence ID" value="KLO07083.1"/>
    <property type="molecule type" value="Genomic_DNA"/>
</dbReference>
<feature type="non-terminal residue" evidence="1">
    <location>
        <position position="158"/>
    </location>
</feature>
<protein>
    <submittedName>
        <fullName evidence="1">Uncharacterized protein</fullName>
    </submittedName>
</protein>
<accession>A0A0H2RC81</accession>
<gene>
    <name evidence="1" type="ORF">SCHPADRAFT_800619</name>
</gene>
<feature type="non-terminal residue" evidence="1">
    <location>
        <position position="1"/>
    </location>
</feature>
<dbReference type="AlphaFoldDB" id="A0A0H2RC81"/>
<organism evidence="1 2">
    <name type="scientific">Schizopora paradoxa</name>
    <dbReference type="NCBI Taxonomy" id="27342"/>
    <lineage>
        <taxon>Eukaryota</taxon>
        <taxon>Fungi</taxon>
        <taxon>Dikarya</taxon>
        <taxon>Basidiomycota</taxon>
        <taxon>Agaricomycotina</taxon>
        <taxon>Agaricomycetes</taxon>
        <taxon>Hymenochaetales</taxon>
        <taxon>Schizoporaceae</taxon>
        <taxon>Schizopora</taxon>
    </lineage>
</organism>
<sequence length="158" mass="18430">SIASLFPHVPQDILFSVLRHELRAEDLYKLDFRFREQPLDMALTVNKDGQIRYAGPDVGTRYKTPESLTTPFINYTTILTIHSMTTGSGATVIAALHEYLHQLNRNIAEYDWQAVVAYHMAFWSFRCYEMRQGHYSGWAMVDQQLHAKFLMHRVKRAH</sequence>
<dbReference type="Proteomes" id="UP000053477">
    <property type="component" value="Unassembled WGS sequence"/>
</dbReference>
<dbReference type="STRING" id="27342.A0A0H2RC81"/>
<evidence type="ECO:0000313" key="1">
    <source>
        <dbReference type="EMBL" id="KLO07083.1"/>
    </source>
</evidence>
<dbReference type="OrthoDB" id="2774821at2759"/>
<reference evidence="1 2" key="1">
    <citation type="submission" date="2015-04" db="EMBL/GenBank/DDBJ databases">
        <title>Complete genome sequence of Schizopora paradoxa KUC8140, a cosmopolitan wood degrader in East Asia.</title>
        <authorList>
            <consortium name="DOE Joint Genome Institute"/>
            <person name="Min B."/>
            <person name="Park H."/>
            <person name="Jang Y."/>
            <person name="Kim J.-J."/>
            <person name="Kim K.H."/>
            <person name="Pangilinan J."/>
            <person name="Lipzen A."/>
            <person name="Riley R."/>
            <person name="Grigoriev I.V."/>
            <person name="Spatafora J.W."/>
            <person name="Choi I.-G."/>
        </authorList>
    </citation>
    <scope>NUCLEOTIDE SEQUENCE [LARGE SCALE GENOMIC DNA]</scope>
    <source>
        <strain evidence="1 2">KUC8140</strain>
    </source>
</reference>
<name>A0A0H2RC81_9AGAM</name>